<dbReference type="Gene3D" id="1.25.40.20">
    <property type="entry name" value="Ankyrin repeat-containing domain"/>
    <property type="match status" value="1"/>
</dbReference>
<dbReference type="Pfam" id="PF12796">
    <property type="entry name" value="Ank_2"/>
    <property type="match status" value="2"/>
</dbReference>
<feature type="repeat" description="ANK" evidence="1">
    <location>
        <begin position="129"/>
        <end position="161"/>
    </location>
</feature>
<evidence type="ECO:0000256" key="1">
    <source>
        <dbReference type="PROSITE-ProRule" id="PRU00023"/>
    </source>
</evidence>
<keyword evidence="1" id="KW-0040">ANK repeat</keyword>
<feature type="repeat" description="ANK" evidence="1">
    <location>
        <begin position="33"/>
        <end position="65"/>
    </location>
</feature>
<accession>A0A8T0WT78</accession>
<dbReference type="PROSITE" id="PS50088">
    <property type="entry name" value="ANK_REPEAT"/>
    <property type="match status" value="4"/>
</dbReference>
<dbReference type="InterPro" id="IPR002110">
    <property type="entry name" value="Ankyrin_rpt"/>
</dbReference>
<dbReference type="AlphaFoldDB" id="A0A8T0WT78"/>
<dbReference type="PRINTS" id="PR01415">
    <property type="entry name" value="ANKYRIN"/>
</dbReference>
<dbReference type="SMART" id="SM00248">
    <property type="entry name" value="ANK"/>
    <property type="match status" value="5"/>
</dbReference>
<feature type="repeat" description="ANK" evidence="1">
    <location>
        <begin position="65"/>
        <end position="97"/>
    </location>
</feature>
<dbReference type="EMBL" id="CM029038">
    <property type="protein sequence ID" value="KAG2651030.1"/>
    <property type="molecule type" value="Genomic_DNA"/>
</dbReference>
<evidence type="ECO:0000313" key="2">
    <source>
        <dbReference type="EMBL" id="KAG2651030.1"/>
    </source>
</evidence>
<dbReference type="SUPFAM" id="SSF48403">
    <property type="entry name" value="Ankyrin repeat"/>
    <property type="match status" value="1"/>
</dbReference>
<dbReference type="SUPFAM" id="SSF48452">
    <property type="entry name" value="TPR-like"/>
    <property type="match status" value="1"/>
</dbReference>
<dbReference type="Proteomes" id="UP000823388">
    <property type="component" value="Chromosome 1N"/>
</dbReference>
<proteinExistence type="predicted"/>
<reference evidence="2" key="1">
    <citation type="submission" date="2020-05" db="EMBL/GenBank/DDBJ databases">
        <title>WGS assembly of Panicum virgatum.</title>
        <authorList>
            <person name="Lovell J.T."/>
            <person name="Jenkins J."/>
            <person name="Shu S."/>
            <person name="Juenger T.E."/>
            <person name="Schmutz J."/>
        </authorList>
    </citation>
    <scope>NUCLEOTIDE SEQUENCE</scope>
    <source>
        <strain evidence="2">AP13</strain>
    </source>
</reference>
<dbReference type="InterPro" id="IPR036770">
    <property type="entry name" value="Ankyrin_rpt-contain_sf"/>
</dbReference>
<evidence type="ECO:0008006" key="4">
    <source>
        <dbReference type="Google" id="ProtNLM"/>
    </source>
</evidence>
<evidence type="ECO:0000313" key="3">
    <source>
        <dbReference type="Proteomes" id="UP000823388"/>
    </source>
</evidence>
<dbReference type="PROSITE" id="PS50297">
    <property type="entry name" value="ANK_REP_REGION"/>
    <property type="match status" value="3"/>
</dbReference>
<dbReference type="Gene3D" id="1.25.40.10">
    <property type="entry name" value="Tetratricopeptide repeat domain"/>
    <property type="match status" value="1"/>
</dbReference>
<feature type="non-terminal residue" evidence="2">
    <location>
        <position position="1"/>
    </location>
</feature>
<dbReference type="InterPro" id="IPR051616">
    <property type="entry name" value="Cul2-RING_E3_ligase_SR"/>
</dbReference>
<organism evidence="2 3">
    <name type="scientific">Panicum virgatum</name>
    <name type="common">Blackwell switchgrass</name>
    <dbReference type="NCBI Taxonomy" id="38727"/>
    <lineage>
        <taxon>Eukaryota</taxon>
        <taxon>Viridiplantae</taxon>
        <taxon>Streptophyta</taxon>
        <taxon>Embryophyta</taxon>
        <taxon>Tracheophyta</taxon>
        <taxon>Spermatophyta</taxon>
        <taxon>Magnoliopsida</taxon>
        <taxon>Liliopsida</taxon>
        <taxon>Poales</taxon>
        <taxon>Poaceae</taxon>
        <taxon>PACMAD clade</taxon>
        <taxon>Panicoideae</taxon>
        <taxon>Panicodae</taxon>
        <taxon>Paniceae</taxon>
        <taxon>Panicinae</taxon>
        <taxon>Panicum</taxon>
        <taxon>Panicum sect. Hiantes</taxon>
    </lineage>
</organism>
<comment type="caution">
    <text evidence="2">The sequence shown here is derived from an EMBL/GenBank/DDBJ whole genome shotgun (WGS) entry which is preliminary data.</text>
</comment>
<dbReference type="Pfam" id="PF00023">
    <property type="entry name" value="Ank"/>
    <property type="match status" value="1"/>
</dbReference>
<keyword evidence="3" id="KW-1185">Reference proteome</keyword>
<name>A0A8T0WT78_PANVG</name>
<dbReference type="PANTHER" id="PTHR46224">
    <property type="entry name" value="ANKYRIN REPEAT FAMILY PROTEIN"/>
    <property type="match status" value="1"/>
</dbReference>
<feature type="repeat" description="ANK" evidence="1">
    <location>
        <begin position="1"/>
        <end position="32"/>
    </location>
</feature>
<dbReference type="InterPro" id="IPR011990">
    <property type="entry name" value="TPR-like_helical_dom_sf"/>
</dbReference>
<dbReference type="PANTHER" id="PTHR46224:SF63">
    <property type="entry name" value="OS02G0493300 PROTEIN"/>
    <property type="match status" value="1"/>
</dbReference>
<gene>
    <name evidence="2" type="ORF">PVAP13_1NG514400</name>
</gene>
<sequence>GESPLAYAINGVHVATVRYLLDHGADPNKADDKGFTSLHIAAEDGYCKIVEILLCKGASVDALSNRGTPLHLAATNGHHKTVKILLDHNADCNKIVHGIYTPLLVSIYAPSLKCGKILIKAGADVNGVGNITPLIAAVSGVLTECMKCLLKAGADPNVPDEFGRMPIEFAAICGSRQDVEILFPLMSRIPFVKDSSVNGIMLHACLLPGQEFYESGLEQETARLKLQGKKALEDKDYHSAIKLYTKAMGLDNYDATLYSNRSLCFLQICD</sequence>
<protein>
    <recommendedName>
        <fullName evidence="4">Ankyrin repeat protein</fullName>
    </recommendedName>
</protein>